<dbReference type="EMBL" id="OY660879">
    <property type="protein sequence ID" value="CAJ1076468.1"/>
    <property type="molecule type" value="Genomic_DNA"/>
</dbReference>
<organism evidence="3 4">
    <name type="scientific">Xyrichtys novacula</name>
    <name type="common">Pearly razorfish</name>
    <name type="synonym">Hemipteronotus novacula</name>
    <dbReference type="NCBI Taxonomy" id="13765"/>
    <lineage>
        <taxon>Eukaryota</taxon>
        <taxon>Metazoa</taxon>
        <taxon>Chordata</taxon>
        <taxon>Craniata</taxon>
        <taxon>Vertebrata</taxon>
        <taxon>Euteleostomi</taxon>
        <taxon>Actinopterygii</taxon>
        <taxon>Neopterygii</taxon>
        <taxon>Teleostei</taxon>
        <taxon>Neoteleostei</taxon>
        <taxon>Acanthomorphata</taxon>
        <taxon>Eupercaria</taxon>
        <taxon>Labriformes</taxon>
        <taxon>Labridae</taxon>
        <taxon>Xyrichtys</taxon>
    </lineage>
</organism>
<feature type="compositionally biased region" description="Polar residues" evidence="1">
    <location>
        <begin position="133"/>
        <end position="144"/>
    </location>
</feature>
<evidence type="ECO:0000313" key="3">
    <source>
        <dbReference type="EMBL" id="CAJ1076468.1"/>
    </source>
</evidence>
<reference evidence="3" key="1">
    <citation type="submission" date="2023-08" db="EMBL/GenBank/DDBJ databases">
        <authorList>
            <person name="Alioto T."/>
            <person name="Alioto T."/>
            <person name="Gomez Garrido J."/>
        </authorList>
    </citation>
    <scope>NUCLEOTIDE SEQUENCE</scope>
</reference>
<keyword evidence="4" id="KW-1185">Reference proteome</keyword>
<feature type="compositionally biased region" description="Polar residues" evidence="1">
    <location>
        <begin position="63"/>
        <end position="84"/>
    </location>
</feature>
<evidence type="ECO:0000256" key="1">
    <source>
        <dbReference type="SAM" id="MobiDB-lite"/>
    </source>
</evidence>
<evidence type="ECO:0000256" key="2">
    <source>
        <dbReference type="SAM" id="SignalP"/>
    </source>
</evidence>
<dbReference type="AlphaFoldDB" id="A0AAV1GSJ1"/>
<sequence length="217" mass="23627">MSSSWIALVMVAAIFISMVLLAAVCLDCRVKGPPVSISQAATSDVYISSTNFRVIHSSQSTTGMNSIHPTLNQLSPFPPQTDSGSQRRKTSFTPTETESNPSYENQADVSDYINADSDQEDHGYIVVLPDGPTNPSRASTPSSDVQHDYENFPKTGEDRDYLNVEPLNFERSTPDLSAKSCSSSSSSDDEEDEGNYVNQPPMHCSPVHDGAQTEQLQ</sequence>
<feature type="compositionally biased region" description="Basic and acidic residues" evidence="1">
    <location>
        <begin position="145"/>
        <end position="162"/>
    </location>
</feature>
<feature type="signal peptide" evidence="2">
    <location>
        <begin position="1"/>
        <end position="22"/>
    </location>
</feature>
<feature type="compositionally biased region" description="Polar residues" evidence="1">
    <location>
        <begin position="91"/>
        <end position="106"/>
    </location>
</feature>
<gene>
    <name evidence="3" type="ORF">XNOV1_A018843</name>
</gene>
<feature type="region of interest" description="Disordered" evidence="1">
    <location>
        <begin position="124"/>
        <end position="217"/>
    </location>
</feature>
<feature type="compositionally biased region" description="Polar residues" evidence="1">
    <location>
        <begin position="170"/>
        <end position="181"/>
    </location>
</feature>
<dbReference type="Proteomes" id="UP001178508">
    <property type="component" value="Chromosome 16"/>
</dbReference>
<protein>
    <submittedName>
        <fullName evidence="3">Uncharacterized protein LOC121503586</fullName>
    </submittedName>
</protein>
<evidence type="ECO:0000313" key="4">
    <source>
        <dbReference type="Proteomes" id="UP001178508"/>
    </source>
</evidence>
<name>A0AAV1GSJ1_XYRNO</name>
<keyword evidence="2" id="KW-0732">Signal</keyword>
<proteinExistence type="predicted"/>
<feature type="chain" id="PRO_5043863907" evidence="2">
    <location>
        <begin position="23"/>
        <end position="217"/>
    </location>
</feature>
<accession>A0AAV1GSJ1</accession>
<feature type="region of interest" description="Disordered" evidence="1">
    <location>
        <begin position="63"/>
        <end position="106"/>
    </location>
</feature>